<dbReference type="GO" id="GO:0050346">
    <property type="term" value="F:trans-L-3-hydroxyproline dehydratase activity"/>
    <property type="evidence" value="ECO:0007669"/>
    <property type="project" value="UniProtKB-EC"/>
</dbReference>
<gene>
    <name evidence="4" type="ORF">PFICI_00084</name>
</gene>
<comment type="catalytic activity">
    <reaction evidence="1">
        <text>trans-3-hydroxy-L-proline = 1-pyrroline-2-carboxylate + H2O</text>
        <dbReference type="Rhea" id="RHEA:10320"/>
        <dbReference type="ChEBI" id="CHEBI:15377"/>
        <dbReference type="ChEBI" id="CHEBI:39785"/>
        <dbReference type="ChEBI" id="CHEBI:57938"/>
        <dbReference type="EC" id="4.2.1.77"/>
    </reaction>
</comment>
<name>W3XLY4_PESFW</name>
<reference evidence="5" key="1">
    <citation type="journal article" date="2015" name="BMC Genomics">
        <title>Genomic and transcriptomic analysis of the endophytic fungus Pestalotiopsis fici reveals its lifestyle and high potential for synthesis of natural products.</title>
        <authorList>
            <person name="Wang X."/>
            <person name="Zhang X."/>
            <person name="Liu L."/>
            <person name="Xiang M."/>
            <person name="Wang W."/>
            <person name="Sun X."/>
            <person name="Che Y."/>
            <person name="Guo L."/>
            <person name="Liu G."/>
            <person name="Guo L."/>
            <person name="Wang C."/>
            <person name="Yin W.B."/>
            <person name="Stadler M."/>
            <person name="Zhang X."/>
            <person name="Liu X."/>
        </authorList>
    </citation>
    <scope>NUCLEOTIDE SEQUENCE [LARGE SCALE GENOMIC DNA]</scope>
    <source>
        <strain evidence="5">W106-1 / CGMCC3.15140</strain>
    </source>
</reference>
<dbReference type="Pfam" id="PF05544">
    <property type="entry name" value="Pro_racemase"/>
    <property type="match status" value="1"/>
</dbReference>
<dbReference type="Proteomes" id="UP000030651">
    <property type="component" value="Unassembled WGS sequence"/>
</dbReference>
<evidence type="ECO:0000256" key="3">
    <source>
        <dbReference type="ARBA" id="ARBA00013105"/>
    </source>
</evidence>
<dbReference type="PANTHER" id="PTHR33442:SF1">
    <property type="entry name" value="TRANS-3-HYDROXY-L-PROLINE DEHYDRATASE"/>
    <property type="match status" value="1"/>
</dbReference>
<organism evidence="4 5">
    <name type="scientific">Pestalotiopsis fici (strain W106-1 / CGMCC3.15140)</name>
    <dbReference type="NCBI Taxonomy" id="1229662"/>
    <lineage>
        <taxon>Eukaryota</taxon>
        <taxon>Fungi</taxon>
        <taxon>Dikarya</taxon>
        <taxon>Ascomycota</taxon>
        <taxon>Pezizomycotina</taxon>
        <taxon>Sordariomycetes</taxon>
        <taxon>Xylariomycetidae</taxon>
        <taxon>Amphisphaeriales</taxon>
        <taxon>Sporocadaceae</taxon>
        <taxon>Pestalotiopsis</taxon>
    </lineage>
</organism>
<dbReference type="InterPro" id="IPR008794">
    <property type="entry name" value="Pro_racemase_fam"/>
</dbReference>
<keyword evidence="5" id="KW-1185">Reference proteome</keyword>
<protein>
    <recommendedName>
        <fullName evidence="3">trans-L-3-hydroxyproline dehydratase</fullName>
        <ecNumber evidence="3">4.2.1.77</ecNumber>
    </recommendedName>
</protein>
<comment type="similarity">
    <text evidence="2">Belongs to the proline racemase family.</text>
</comment>
<evidence type="ECO:0000256" key="1">
    <source>
        <dbReference type="ARBA" id="ARBA00001148"/>
    </source>
</evidence>
<dbReference type="EMBL" id="KI912109">
    <property type="protein sequence ID" value="ETS86256.1"/>
    <property type="molecule type" value="Genomic_DNA"/>
</dbReference>
<dbReference type="GeneID" id="19265097"/>
<dbReference type="EC" id="4.2.1.77" evidence="3"/>
<dbReference type="OrthoDB" id="6409228at2759"/>
<evidence type="ECO:0000256" key="2">
    <source>
        <dbReference type="ARBA" id="ARBA00007529"/>
    </source>
</evidence>
<sequence>MSLPTKLFETEHFSTWRQLEVVDSHTCGQPTRVILGGAGIAPGMTPRDAQSYLEDSAPWVRRAAILEPRGHRSMFGAAAIAPPASQPWGVVFMDANGYPEMCGHATIGIATTLCELGLVQPSGDHDGQNGSFSFGLESPAGRLNLEAVIVNGRCESVSFQTPLAHFVGSVDITLDTGVFAQVDVAYGGQYYAFIPSVAAGLDIVPDSIDGLISAAMSVRDELARQFSITDKSTGKVPEIGNILWTQESHSKDADARNVPISKAGSFDRSPCGTATCARMAVLVAKGKLSVGETFVNESILGTLYRGHVTAMHPHVPNGIIPRVSGSAWLTARSCLFVDPRDPLGAGYLVGGGVAVL</sequence>
<dbReference type="Gene3D" id="3.10.310.10">
    <property type="entry name" value="Diaminopimelate Epimerase, Chain A, domain 1"/>
    <property type="match status" value="2"/>
</dbReference>
<evidence type="ECO:0000313" key="5">
    <source>
        <dbReference type="Proteomes" id="UP000030651"/>
    </source>
</evidence>
<proteinExistence type="inferred from homology"/>
<dbReference type="HOGENOM" id="CLU_036729_0_0_1"/>
<dbReference type="SUPFAM" id="SSF54506">
    <property type="entry name" value="Diaminopimelate epimerase-like"/>
    <property type="match status" value="1"/>
</dbReference>
<dbReference type="AlphaFoldDB" id="W3XLY4"/>
<dbReference type="KEGG" id="pfy:PFICI_00084"/>
<dbReference type="PIRSF" id="PIRSF029792">
    <property type="entry name" value="Pro_racemase"/>
    <property type="match status" value="1"/>
</dbReference>
<evidence type="ECO:0000313" key="4">
    <source>
        <dbReference type="EMBL" id="ETS86256.1"/>
    </source>
</evidence>
<dbReference type="SFLD" id="SFLDS00028">
    <property type="entry name" value="Proline_Racemase"/>
    <property type="match status" value="1"/>
</dbReference>
<dbReference type="OMA" id="EIGNILW"/>
<dbReference type="InParanoid" id="W3XLY4"/>
<dbReference type="eggNOG" id="ENOG502QRPF">
    <property type="taxonomic scope" value="Eukaryota"/>
</dbReference>
<dbReference type="RefSeq" id="XP_007826856.1">
    <property type="nucleotide sequence ID" value="XM_007828665.1"/>
</dbReference>
<accession>W3XLY4</accession>
<dbReference type="PANTHER" id="PTHR33442">
    <property type="entry name" value="TRANS-3-HYDROXY-L-PROLINE DEHYDRATASE"/>
    <property type="match status" value="1"/>
</dbReference>